<gene>
    <name evidence="1" type="ORF">ISP17_07145</name>
</gene>
<proteinExistence type="predicted"/>
<accession>A0ABW8JRG9</accession>
<organism evidence="1 2">
    <name type="scientific">Dyella ginsengisoli</name>
    <dbReference type="NCBI Taxonomy" id="363848"/>
    <lineage>
        <taxon>Bacteria</taxon>
        <taxon>Pseudomonadati</taxon>
        <taxon>Pseudomonadota</taxon>
        <taxon>Gammaproteobacteria</taxon>
        <taxon>Lysobacterales</taxon>
        <taxon>Rhodanobacteraceae</taxon>
        <taxon>Dyella</taxon>
    </lineage>
</organism>
<evidence type="ECO:0000313" key="1">
    <source>
        <dbReference type="EMBL" id="MFK2903733.1"/>
    </source>
</evidence>
<dbReference type="Proteomes" id="UP001620460">
    <property type="component" value="Unassembled WGS sequence"/>
</dbReference>
<sequence>MSQARKDLLARLSKLADAASKDEVNSKPAHEEGWNERARLLKIGIALSVFTSLEDFVKRRVIEVLLKLNTISPKSKAIPSKLLDALTVEAVKTVAGRINHAERFKIGDVRVFAMDQAKKIASLADNLIIPSEMALTDNNSNISWALIEGALLSFGVTNPASVMGGVAQRIAGGIFAPKDHFEKATELRHQVAHEPWFDMPVGDMTTHLSTGAMLCCSFDLVLSTAAARIVQGTHLIQPSSTSNKDVALIFVEKAGGRWRHKGEGAKKGKVAADEDLAFEAARNVGGGTQSCVVIAPADARSPCTRWDAPFL</sequence>
<comment type="caution">
    <text evidence="1">The sequence shown here is derived from an EMBL/GenBank/DDBJ whole genome shotgun (WGS) entry which is preliminary data.</text>
</comment>
<evidence type="ECO:0000313" key="2">
    <source>
        <dbReference type="Proteomes" id="UP001620460"/>
    </source>
</evidence>
<reference evidence="1 2" key="1">
    <citation type="submission" date="2020-10" db="EMBL/GenBank/DDBJ databases">
        <title>Phylogeny of dyella-like bacteria.</title>
        <authorList>
            <person name="Fu J."/>
        </authorList>
    </citation>
    <scope>NUCLEOTIDE SEQUENCE [LARGE SCALE GENOMIC DNA]</scope>
    <source>
        <strain evidence="1 2">Gsoil3046</strain>
    </source>
</reference>
<keyword evidence="2" id="KW-1185">Reference proteome</keyword>
<protein>
    <submittedName>
        <fullName evidence="1">Uncharacterized protein</fullName>
    </submittedName>
</protein>
<dbReference type="EMBL" id="JADIKM010000002">
    <property type="protein sequence ID" value="MFK2903733.1"/>
    <property type="molecule type" value="Genomic_DNA"/>
</dbReference>
<name>A0ABW8JRG9_9GAMM</name>
<dbReference type="RefSeq" id="WP_404631553.1">
    <property type="nucleotide sequence ID" value="NZ_JADIKM010000002.1"/>
</dbReference>